<gene>
    <name evidence="5" type="ORF">P4G45_00785</name>
    <name evidence="6" type="ORF">P8936_00785</name>
</gene>
<evidence type="ECO:0000313" key="6">
    <source>
        <dbReference type="EMBL" id="XBH13724.1"/>
    </source>
</evidence>
<sequence>MSRKAWCRRAILCPMLVWATFAAAEDNPQQKLDRQFQSAVAHYDAGQLPEAAAELEDLLPHVSNNFEAQELLGLIYASMSDDAKAIVHLEAAVRLKPNSAPARTNLAASLSRSGSPQLAGEQLQKALTLAPHEYTTNHNLGEFYIKSGKISEARPLLARAQRIDPSSYDNGYDLATADLLTGQLAEARELVQSLLQKKNTGELHNLLAQIEEKDGQFVAAANEFETAAHMDPSEDNLFDWASELLLHRTYEPAIEVFRSAAQRYPNSPRLMIGLGMSLYARGLYEDAVKALLTAADLNPSDPRCYLFLSKSYDSSPSQADEVIQRFRRYAALEPNNALAQYYYAMSLWKGKRAEGSGLNFQEVESLLKKSIALNGSIPEAHMQLGNLYADQRQFEKSIPEYVRALELNPNLPDAHYRLGTDYVHIGQKDRAQTEFAVYQKLRAQHMAEVDKERAEVKQFVYSSKPAPSAKP</sequence>
<dbReference type="KEGG" id="epl:P4G45_00785"/>
<proteinExistence type="predicted"/>
<keyword evidence="2 3" id="KW-0802">TPR repeat</keyword>
<dbReference type="PANTHER" id="PTHR45586">
    <property type="entry name" value="TPR REPEAT-CONTAINING PROTEIN PA4667"/>
    <property type="match status" value="1"/>
</dbReference>
<dbReference type="Pfam" id="PF14559">
    <property type="entry name" value="TPR_19"/>
    <property type="match status" value="2"/>
</dbReference>
<organism evidence="6">
    <name type="scientific">Edaphobacter paludis</name>
    <dbReference type="NCBI Taxonomy" id="3035702"/>
    <lineage>
        <taxon>Bacteria</taxon>
        <taxon>Pseudomonadati</taxon>
        <taxon>Acidobacteriota</taxon>
        <taxon>Terriglobia</taxon>
        <taxon>Terriglobales</taxon>
        <taxon>Acidobacteriaceae</taxon>
        <taxon>Edaphobacter</taxon>
    </lineage>
</organism>
<feature type="repeat" description="TPR" evidence="3">
    <location>
        <begin position="268"/>
        <end position="301"/>
    </location>
</feature>
<evidence type="ECO:0000256" key="2">
    <source>
        <dbReference type="ARBA" id="ARBA00022803"/>
    </source>
</evidence>
<dbReference type="PANTHER" id="PTHR45586:SF1">
    <property type="entry name" value="LIPOPOLYSACCHARIDE ASSEMBLY PROTEIN B"/>
    <property type="match status" value="1"/>
</dbReference>
<dbReference type="Pfam" id="PF13432">
    <property type="entry name" value="TPR_16"/>
    <property type="match status" value="1"/>
</dbReference>
<dbReference type="Pfam" id="PF13414">
    <property type="entry name" value="TPR_11"/>
    <property type="match status" value="1"/>
</dbReference>
<dbReference type="SMART" id="SM00028">
    <property type="entry name" value="TPR"/>
    <property type="match status" value="6"/>
</dbReference>
<dbReference type="EMBL" id="CP121195">
    <property type="protein sequence ID" value="XBH13724.1"/>
    <property type="molecule type" value="Genomic_DNA"/>
</dbReference>
<evidence type="ECO:0000256" key="4">
    <source>
        <dbReference type="SAM" id="SignalP"/>
    </source>
</evidence>
<feature type="chain" id="PRO_5043288786" evidence="4">
    <location>
        <begin position="25"/>
        <end position="471"/>
    </location>
</feature>
<dbReference type="Gene3D" id="1.25.40.10">
    <property type="entry name" value="Tetratricopeptide repeat domain"/>
    <property type="match status" value="4"/>
</dbReference>
<feature type="signal peptide" evidence="4">
    <location>
        <begin position="1"/>
        <end position="24"/>
    </location>
</feature>
<dbReference type="SUPFAM" id="SSF48452">
    <property type="entry name" value="TPR-like"/>
    <property type="match status" value="1"/>
</dbReference>
<accession>A0AAU7D7S0</accession>
<name>A0AAU7D7S0_9BACT</name>
<feature type="repeat" description="TPR" evidence="3">
    <location>
        <begin position="378"/>
        <end position="411"/>
    </location>
</feature>
<dbReference type="PROSITE" id="PS50005">
    <property type="entry name" value="TPR"/>
    <property type="match status" value="4"/>
</dbReference>
<evidence type="ECO:0000313" key="5">
    <source>
        <dbReference type="EMBL" id="XBH10288.1"/>
    </source>
</evidence>
<feature type="repeat" description="TPR" evidence="3">
    <location>
        <begin position="134"/>
        <end position="167"/>
    </location>
</feature>
<dbReference type="InterPro" id="IPR011990">
    <property type="entry name" value="TPR-like_helical_dom_sf"/>
</dbReference>
<accession>A0AAU7CZ99</accession>
<reference evidence="6" key="1">
    <citation type="submission" date="2023-03" db="EMBL/GenBank/DDBJ databases">
        <title>Edaphobacter sp.</title>
        <authorList>
            <person name="Huber K.J."/>
            <person name="Papendorf J."/>
            <person name="Pilke C."/>
            <person name="Bunk B."/>
            <person name="Sproeer C."/>
            <person name="Pester M."/>
        </authorList>
    </citation>
    <scope>NUCLEOTIDE SEQUENCE</scope>
    <source>
        <strain evidence="5">DSM 109919</strain>
        <strain evidence="6">DSM 109920</strain>
    </source>
</reference>
<dbReference type="EMBL" id="CP121194">
    <property type="protein sequence ID" value="XBH10288.1"/>
    <property type="molecule type" value="Genomic_DNA"/>
</dbReference>
<feature type="repeat" description="TPR" evidence="3">
    <location>
        <begin position="66"/>
        <end position="99"/>
    </location>
</feature>
<dbReference type="RefSeq" id="WP_348267794.1">
    <property type="nucleotide sequence ID" value="NZ_CP121194.1"/>
</dbReference>
<dbReference type="PROSITE" id="PS50293">
    <property type="entry name" value="TPR_REGION"/>
    <property type="match status" value="1"/>
</dbReference>
<keyword evidence="4" id="KW-0732">Signal</keyword>
<dbReference type="InterPro" id="IPR019734">
    <property type="entry name" value="TPR_rpt"/>
</dbReference>
<dbReference type="AlphaFoldDB" id="A0AAU7D7S0"/>
<protein>
    <submittedName>
        <fullName evidence="6">Tetratricopeptide repeat protein</fullName>
    </submittedName>
</protein>
<evidence type="ECO:0000256" key="3">
    <source>
        <dbReference type="PROSITE-ProRule" id="PRU00339"/>
    </source>
</evidence>
<evidence type="ECO:0000256" key="1">
    <source>
        <dbReference type="ARBA" id="ARBA00022737"/>
    </source>
</evidence>
<keyword evidence="1" id="KW-0677">Repeat</keyword>
<dbReference type="InterPro" id="IPR051012">
    <property type="entry name" value="CellSynth/LPSAsmb/PSIAsmb"/>
</dbReference>
<dbReference type="SUPFAM" id="SSF81901">
    <property type="entry name" value="HCP-like"/>
    <property type="match status" value="1"/>
</dbReference>